<accession>E6VVC9</accession>
<dbReference type="Proteomes" id="UP000002191">
    <property type="component" value="Chromosome"/>
</dbReference>
<reference evidence="2 3" key="2">
    <citation type="journal article" date="2014" name="Genome Announc.">
        <title>Complete Genome Sequence of the Subsurface, Mesophilic Sulfate-Reducing Bacterium Desulfovibrio aespoeensis Aspo-2.</title>
        <authorList>
            <person name="Pedersen K."/>
            <person name="Bengtsson A."/>
            <person name="Edlund J."/>
            <person name="Rabe L."/>
            <person name="Hazen T."/>
            <person name="Chakraborty R."/>
            <person name="Goodwin L."/>
            <person name="Shapiro N."/>
        </authorList>
    </citation>
    <scope>NUCLEOTIDE SEQUENCE [LARGE SCALE GENOMIC DNA]</scope>
    <source>
        <strain evidence="3">ATCC 700646 / DSM 10631 / Aspo-2</strain>
    </source>
</reference>
<dbReference type="KEGG" id="das:Daes_1359"/>
<dbReference type="STRING" id="643562.Daes_1359"/>
<dbReference type="RefSeq" id="WP_013514303.1">
    <property type="nucleotide sequence ID" value="NC_014844.1"/>
</dbReference>
<sequence>MSPTPLDLPVLISQLPYVAKIAHAEKAGPEIKKQIFGPLINEYIRKNESKVQQVEKKEQTAPLDRDGHQQQGQQTLAEHERKEKEDEDKGETTPSSHSPWSGNIVDIKI</sequence>
<dbReference type="eggNOG" id="ENOG5032EMI">
    <property type="taxonomic scope" value="Bacteria"/>
</dbReference>
<dbReference type="AlphaFoldDB" id="E6VVC9"/>
<proteinExistence type="predicted"/>
<protein>
    <submittedName>
        <fullName evidence="2">Uncharacterized protein</fullName>
    </submittedName>
</protein>
<evidence type="ECO:0000256" key="1">
    <source>
        <dbReference type="SAM" id="MobiDB-lite"/>
    </source>
</evidence>
<dbReference type="HOGENOM" id="CLU_173881_0_0_7"/>
<name>E6VVC9_PSEA9</name>
<evidence type="ECO:0000313" key="3">
    <source>
        <dbReference type="Proteomes" id="UP000002191"/>
    </source>
</evidence>
<feature type="compositionally biased region" description="Polar residues" evidence="1">
    <location>
        <begin position="92"/>
        <end position="101"/>
    </location>
</feature>
<feature type="compositionally biased region" description="Basic and acidic residues" evidence="1">
    <location>
        <begin position="49"/>
        <end position="68"/>
    </location>
</feature>
<gene>
    <name evidence="2" type="ordered locus">Daes_1359</name>
</gene>
<keyword evidence="3" id="KW-1185">Reference proteome</keyword>
<dbReference type="OrthoDB" id="5459891at2"/>
<organism evidence="2 3">
    <name type="scientific">Pseudodesulfovibrio aespoeensis (strain ATCC 700646 / DSM 10631 / Aspo-2)</name>
    <name type="common">Desulfovibrio aespoeensis</name>
    <dbReference type="NCBI Taxonomy" id="643562"/>
    <lineage>
        <taxon>Bacteria</taxon>
        <taxon>Pseudomonadati</taxon>
        <taxon>Thermodesulfobacteriota</taxon>
        <taxon>Desulfovibrionia</taxon>
        <taxon>Desulfovibrionales</taxon>
        <taxon>Desulfovibrionaceae</taxon>
    </lineage>
</organism>
<reference evidence="3" key="1">
    <citation type="submission" date="2010-12" db="EMBL/GenBank/DDBJ databases">
        <title>Complete sequence of Desulfovibrio aespoeensis Aspo-2.</title>
        <authorList>
            <consortium name="US DOE Joint Genome Institute"/>
            <person name="Lucas S."/>
            <person name="Copeland A."/>
            <person name="Lapidus A."/>
            <person name="Cheng J.-F."/>
            <person name="Goodwin L."/>
            <person name="Pitluck S."/>
            <person name="Chertkov O."/>
            <person name="Misra M."/>
            <person name="Detter J.C."/>
            <person name="Han C."/>
            <person name="Tapia R."/>
            <person name="Land M."/>
            <person name="Hauser L."/>
            <person name="Kyrpides N."/>
            <person name="Ivanova N."/>
            <person name="Ovchinnikova G."/>
            <person name="Pedersen K."/>
            <person name="Jagevall S."/>
            <person name="Hazen T."/>
            <person name="Woyke T."/>
        </authorList>
    </citation>
    <scope>NUCLEOTIDE SEQUENCE [LARGE SCALE GENOMIC DNA]</scope>
    <source>
        <strain evidence="3">ATCC 700646 / DSM 10631 / Aspo-2</strain>
    </source>
</reference>
<dbReference type="EMBL" id="CP002431">
    <property type="protein sequence ID" value="ADU62373.1"/>
    <property type="molecule type" value="Genomic_DNA"/>
</dbReference>
<evidence type="ECO:0000313" key="2">
    <source>
        <dbReference type="EMBL" id="ADU62373.1"/>
    </source>
</evidence>
<feature type="region of interest" description="Disordered" evidence="1">
    <location>
        <begin position="49"/>
        <end position="109"/>
    </location>
</feature>